<evidence type="ECO:0000256" key="1">
    <source>
        <dbReference type="ARBA" id="ARBA00004651"/>
    </source>
</evidence>
<evidence type="ECO:0000256" key="3">
    <source>
        <dbReference type="ARBA" id="ARBA00022692"/>
    </source>
</evidence>
<dbReference type="GO" id="GO:0005886">
    <property type="term" value="C:plasma membrane"/>
    <property type="evidence" value="ECO:0007669"/>
    <property type="project" value="UniProtKB-SubCell"/>
</dbReference>
<dbReference type="PANTHER" id="PTHR35007">
    <property type="entry name" value="INTEGRAL MEMBRANE PROTEIN-RELATED"/>
    <property type="match status" value="1"/>
</dbReference>
<evidence type="ECO:0000256" key="5">
    <source>
        <dbReference type="ARBA" id="ARBA00023136"/>
    </source>
</evidence>
<dbReference type="RefSeq" id="WP_190930762.1">
    <property type="nucleotide sequence ID" value="NZ_JACXJA010000038.1"/>
</dbReference>
<keyword evidence="5 6" id="KW-0472">Membrane</keyword>
<evidence type="ECO:0000313" key="8">
    <source>
        <dbReference type="EMBL" id="MBD2865139.1"/>
    </source>
</evidence>
<protein>
    <submittedName>
        <fullName evidence="8">Type II secretion system F family protein</fullName>
    </submittedName>
</protein>
<keyword evidence="3 6" id="KW-0812">Transmembrane</keyword>
<feature type="transmembrane region" description="Helical" evidence="6">
    <location>
        <begin position="56"/>
        <end position="73"/>
    </location>
</feature>
<evidence type="ECO:0000256" key="4">
    <source>
        <dbReference type="ARBA" id="ARBA00022989"/>
    </source>
</evidence>
<feature type="transmembrane region" description="Helical" evidence="6">
    <location>
        <begin position="79"/>
        <end position="99"/>
    </location>
</feature>
<keyword evidence="2" id="KW-1003">Cell membrane</keyword>
<keyword evidence="4 6" id="KW-1133">Transmembrane helix</keyword>
<evidence type="ECO:0000256" key="2">
    <source>
        <dbReference type="ARBA" id="ARBA00022475"/>
    </source>
</evidence>
<dbReference type="AlphaFoldDB" id="A0A927CBS5"/>
<comment type="caution">
    <text evidence="8">The sequence shown here is derived from an EMBL/GenBank/DDBJ whole genome shotgun (WGS) entry which is preliminary data.</text>
</comment>
<dbReference type="EMBL" id="JACXJA010000038">
    <property type="protein sequence ID" value="MBD2865139.1"/>
    <property type="molecule type" value="Genomic_DNA"/>
</dbReference>
<evidence type="ECO:0000256" key="6">
    <source>
        <dbReference type="SAM" id="Phobius"/>
    </source>
</evidence>
<keyword evidence="9" id="KW-1185">Reference proteome</keyword>
<feature type="transmembrane region" description="Helical" evidence="6">
    <location>
        <begin position="232"/>
        <end position="255"/>
    </location>
</feature>
<proteinExistence type="predicted"/>
<feature type="domain" description="Type II secretion system protein GspF" evidence="7">
    <location>
        <begin position="117"/>
        <end position="248"/>
    </location>
</feature>
<organism evidence="8 9">
    <name type="scientific">Paenibacillus oceani</name>
    <dbReference type="NCBI Taxonomy" id="2772510"/>
    <lineage>
        <taxon>Bacteria</taxon>
        <taxon>Bacillati</taxon>
        <taxon>Bacillota</taxon>
        <taxon>Bacilli</taxon>
        <taxon>Bacillales</taxon>
        <taxon>Paenibacillaceae</taxon>
        <taxon>Paenibacillus</taxon>
    </lineage>
</organism>
<gene>
    <name evidence="8" type="ORF">IDH45_24460</name>
</gene>
<evidence type="ECO:0000259" key="7">
    <source>
        <dbReference type="Pfam" id="PF00482"/>
    </source>
</evidence>
<dbReference type="InterPro" id="IPR018076">
    <property type="entry name" value="T2SS_GspF_dom"/>
</dbReference>
<dbReference type="Pfam" id="PF00482">
    <property type="entry name" value="T2SSF"/>
    <property type="match status" value="1"/>
</dbReference>
<dbReference type="PANTHER" id="PTHR35007:SF4">
    <property type="entry name" value="CONSERVED TRANSMEMBRANE PROTEIN-RELATED"/>
    <property type="match status" value="1"/>
</dbReference>
<accession>A0A927CBS5</accession>
<sequence>MERMLRLLAPLSGRIAERWRLTEKLSKGNWNLVHKMIALYGEDPDMRHAKTFSADLISAIGLTVASAVLLGLLTGGDLYVTGACIACACLVPFVMFRRLDNKIQQKRRKLVMELPEFLNKLTLLVNAGDTVQGAIVRCAEAYSSSGTGGPLATELVMLANRLRNNESFPIAMEKLSKRCSSAEISVFTTTVLMNYRRGGELFVLSLRSLNRELWEKRKAMTRILGEEASAKLIFPMLLILLAVMTIVAAPAILLMD</sequence>
<reference evidence="8" key="1">
    <citation type="submission" date="2020-09" db="EMBL/GenBank/DDBJ databases">
        <title>A novel bacterium of genus Paenibacillus, isolated from South China Sea.</title>
        <authorList>
            <person name="Huang H."/>
            <person name="Mo K."/>
            <person name="Hu Y."/>
        </authorList>
    </citation>
    <scope>NUCLEOTIDE SEQUENCE</scope>
    <source>
        <strain evidence="8">IB182363</strain>
    </source>
</reference>
<name>A0A927CBS5_9BACL</name>
<dbReference type="Proteomes" id="UP000639396">
    <property type="component" value="Unassembled WGS sequence"/>
</dbReference>
<evidence type="ECO:0000313" key="9">
    <source>
        <dbReference type="Proteomes" id="UP000639396"/>
    </source>
</evidence>
<comment type="subcellular location">
    <subcellularLocation>
        <location evidence="1">Cell membrane</location>
        <topology evidence="1">Multi-pass membrane protein</topology>
    </subcellularLocation>
</comment>